<dbReference type="GeneID" id="116302269"/>
<organism evidence="8 9">
    <name type="scientific">Actinia tenebrosa</name>
    <name type="common">Australian red waratah sea anemone</name>
    <dbReference type="NCBI Taxonomy" id="6105"/>
    <lineage>
        <taxon>Eukaryota</taxon>
        <taxon>Metazoa</taxon>
        <taxon>Cnidaria</taxon>
        <taxon>Anthozoa</taxon>
        <taxon>Hexacorallia</taxon>
        <taxon>Actiniaria</taxon>
        <taxon>Actiniidae</taxon>
        <taxon>Actinia</taxon>
    </lineage>
</organism>
<evidence type="ECO:0000313" key="9">
    <source>
        <dbReference type="RefSeq" id="XP_031567367.1"/>
    </source>
</evidence>
<evidence type="ECO:0000256" key="1">
    <source>
        <dbReference type="ARBA" id="ARBA00004123"/>
    </source>
</evidence>
<sequence length="213" mass="25016">MLFYGLYNINSKQLFPQTGLSSYSWPRQSAFKLPSKNGKRFKSFMIEDILSDKQETEDLLTSSSSSRISAFQPPRESLAVPSSVFPVFPVNFHNNMLQRPIPRTCNYGSTAHRKDTDNVPKCFRTILKESRKNRRNRTVFSRLQMQKLEEHFERKRYLSSQDRNDFAKSLSLTSLQVKTWYQNRRMKWKKEMLSIDPSAVTTRAKGRPRKGEF</sequence>
<keyword evidence="4 5" id="KW-0539">Nucleus</keyword>
<keyword evidence="8" id="KW-1185">Reference proteome</keyword>
<dbReference type="PROSITE" id="PS50071">
    <property type="entry name" value="HOMEOBOX_2"/>
    <property type="match status" value="1"/>
</dbReference>
<protein>
    <submittedName>
        <fullName evidence="9">Homeobox protein BarH-like 1</fullName>
    </submittedName>
</protein>
<evidence type="ECO:0000256" key="4">
    <source>
        <dbReference type="ARBA" id="ARBA00023242"/>
    </source>
</evidence>
<reference evidence="9" key="1">
    <citation type="submission" date="2025-08" db="UniProtKB">
        <authorList>
            <consortium name="RefSeq"/>
        </authorList>
    </citation>
    <scope>IDENTIFICATION</scope>
    <source>
        <tissue evidence="9">Tentacle</tissue>
    </source>
</reference>
<dbReference type="PRINTS" id="PR00024">
    <property type="entry name" value="HOMEOBOX"/>
</dbReference>
<dbReference type="InterPro" id="IPR050848">
    <property type="entry name" value="Homeobox_TF"/>
</dbReference>
<dbReference type="Gene3D" id="1.10.10.60">
    <property type="entry name" value="Homeodomain-like"/>
    <property type="match status" value="1"/>
</dbReference>
<keyword evidence="3 5" id="KW-0371">Homeobox</keyword>
<evidence type="ECO:0000256" key="6">
    <source>
        <dbReference type="RuleBase" id="RU000682"/>
    </source>
</evidence>
<gene>
    <name evidence="9" type="primary">LOC116302269</name>
</gene>
<keyword evidence="2 5" id="KW-0238">DNA-binding</keyword>
<dbReference type="InterPro" id="IPR020479">
    <property type="entry name" value="HD_metazoa"/>
</dbReference>
<evidence type="ECO:0000256" key="2">
    <source>
        <dbReference type="ARBA" id="ARBA00023125"/>
    </source>
</evidence>
<dbReference type="AlphaFoldDB" id="A0A6P8IKT4"/>
<dbReference type="InParanoid" id="A0A6P8IKT4"/>
<dbReference type="Proteomes" id="UP000515163">
    <property type="component" value="Unplaced"/>
</dbReference>
<evidence type="ECO:0000256" key="5">
    <source>
        <dbReference type="PROSITE-ProRule" id="PRU00108"/>
    </source>
</evidence>
<name>A0A6P8IKT4_ACTTE</name>
<accession>A0A6P8IKT4</accession>
<dbReference type="PROSITE" id="PS00027">
    <property type="entry name" value="HOMEOBOX_1"/>
    <property type="match status" value="1"/>
</dbReference>
<evidence type="ECO:0000256" key="3">
    <source>
        <dbReference type="ARBA" id="ARBA00023155"/>
    </source>
</evidence>
<dbReference type="KEGG" id="aten:116302269"/>
<evidence type="ECO:0000259" key="7">
    <source>
        <dbReference type="PROSITE" id="PS50071"/>
    </source>
</evidence>
<dbReference type="PANTHER" id="PTHR24333:SF11">
    <property type="entry name" value="HOMEOBOX PROTEIN BARH-LIKE 1B"/>
    <property type="match status" value="1"/>
</dbReference>
<dbReference type="OrthoDB" id="6159439at2759"/>
<dbReference type="GO" id="GO:0005634">
    <property type="term" value="C:nucleus"/>
    <property type="evidence" value="ECO:0007669"/>
    <property type="project" value="UniProtKB-SubCell"/>
</dbReference>
<dbReference type="Pfam" id="PF00046">
    <property type="entry name" value="Homeodomain"/>
    <property type="match status" value="1"/>
</dbReference>
<dbReference type="SUPFAM" id="SSF46689">
    <property type="entry name" value="Homeodomain-like"/>
    <property type="match status" value="1"/>
</dbReference>
<comment type="subcellular location">
    <subcellularLocation>
        <location evidence="1 5 6">Nucleus</location>
    </subcellularLocation>
</comment>
<feature type="DNA-binding region" description="Homeobox" evidence="5">
    <location>
        <begin position="133"/>
        <end position="192"/>
    </location>
</feature>
<dbReference type="CDD" id="cd00086">
    <property type="entry name" value="homeodomain"/>
    <property type="match status" value="1"/>
</dbReference>
<dbReference type="InterPro" id="IPR001356">
    <property type="entry name" value="HD"/>
</dbReference>
<dbReference type="PANTHER" id="PTHR24333">
    <property type="entry name" value="HOMEO BOX HB9 LIKE A-RELATED"/>
    <property type="match status" value="1"/>
</dbReference>
<dbReference type="RefSeq" id="XP_031567367.1">
    <property type="nucleotide sequence ID" value="XM_031711507.1"/>
</dbReference>
<dbReference type="InterPro" id="IPR017970">
    <property type="entry name" value="Homeobox_CS"/>
</dbReference>
<dbReference type="InterPro" id="IPR009057">
    <property type="entry name" value="Homeodomain-like_sf"/>
</dbReference>
<feature type="domain" description="Homeobox" evidence="7">
    <location>
        <begin position="131"/>
        <end position="191"/>
    </location>
</feature>
<proteinExistence type="predicted"/>
<dbReference type="SMART" id="SM00389">
    <property type="entry name" value="HOX"/>
    <property type="match status" value="1"/>
</dbReference>
<dbReference type="GO" id="GO:0000981">
    <property type="term" value="F:DNA-binding transcription factor activity, RNA polymerase II-specific"/>
    <property type="evidence" value="ECO:0007669"/>
    <property type="project" value="InterPro"/>
</dbReference>
<dbReference type="GO" id="GO:0003677">
    <property type="term" value="F:DNA binding"/>
    <property type="evidence" value="ECO:0007669"/>
    <property type="project" value="UniProtKB-UniRule"/>
</dbReference>
<evidence type="ECO:0000313" key="8">
    <source>
        <dbReference type="Proteomes" id="UP000515163"/>
    </source>
</evidence>